<evidence type="ECO:0000256" key="2">
    <source>
        <dbReference type="ARBA" id="ARBA00022692"/>
    </source>
</evidence>
<gene>
    <name evidence="8" type="ORF">CONCODRAFT_44781</name>
</gene>
<proteinExistence type="predicted"/>
<dbReference type="PANTHER" id="PTHR28264:SF1">
    <property type="entry name" value="CYTOCHROME C OXIDASE SUBUNIT 6C"/>
    <property type="match status" value="1"/>
</dbReference>
<evidence type="ECO:0000256" key="7">
    <source>
        <dbReference type="SAM" id="Phobius"/>
    </source>
</evidence>
<name>A0A137NQM9_CONC2</name>
<comment type="subcellular location">
    <subcellularLocation>
        <location evidence="1">Mitochondrion inner membrane</location>
    </subcellularLocation>
</comment>
<dbReference type="AlphaFoldDB" id="A0A137NQM9"/>
<keyword evidence="2 7" id="KW-0812">Transmembrane</keyword>
<dbReference type="GO" id="GO:0004129">
    <property type="term" value="F:cytochrome-c oxidase activity"/>
    <property type="evidence" value="ECO:0007669"/>
    <property type="project" value="TreeGrafter"/>
</dbReference>
<dbReference type="PANTHER" id="PTHR28264">
    <property type="entry name" value="CYTOCHROME C OXIDASE SUBUNIT 7A"/>
    <property type="match status" value="1"/>
</dbReference>
<dbReference type="Proteomes" id="UP000070444">
    <property type="component" value="Unassembled WGS sequence"/>
</dbReference>
<keyword evidence="3" id="KW-0999">Mitochondrion inner membrane</keyword>
<dbReference type="OrthoDB" id="2317211at2759"/>
<evidence type="ECO:0000256" key="4">
    <source>
        <dbReference type="ARBA" id="ARBA00022989"/>
    </source>
</evidence>
<evidence type="ECO:0000313" key="8">
    <source>
        <dbReference type="EMBL" id="KXN65076.1"/>
    </source>
</evidence>
<feature type="transmembrane region" description="Helical" evidence="7">
    <location>
        <begin position="12"/>
        <end position="33"/>
    </location>
</feature>
<organism evidence="8 9">
    <name type="scientific">Conidiobolus coronatus (strain ATCC 28846 / CBS 209.66 / NRRL 28638)</name>
    <name type="common">Delacroixia coronata</name>
    <dbReference type="NCBI Taxonomy" id="796925"/>
    <lineage>
        <taxon>Eukaryota</taxon>
        <taxon>Fungi</taxon>
        <taxon>Fungi incertae sedis</taxon>
        <taxon>Zoopagomycota</taxon>
        <taxon>Entomophthoromycotina</taxon>
        <taxon>Entomophthoromycetes</taxon>
        <taxon>Entomophthorales</taxon>
        <taxon>Ancylistaceae</taxon>
        <taxon>Conidiobolus</taxon>
    </lineage>
</organism>
<keyword evidence="9" id="KW-1185">Reference proteome</keyword>
<keyword evidence="6 7" id="KW-0472">Membrane</keyword>
<evidence type="ECO:0000313" key="9">
    <source>
        <dbReference type="Proteomes" id="UP000070444"/>
    </source>
</evidence>
<sequence length="58" mass="6563">MAIAPIKGKLHRGLMVDIFGSIGLGLVAGQLYWKYYHVPTLKQIDDFYVNQKALKVDQ</sequence>
<reference evidence="8 9" key="1">
    <citation type="journal article" date="2015" name="Genome Biol. Evol.">
        <title>Phylogenomic analyses indicate that early fungi evolved digesting cell walls of algal ancestors of land plants.</title>
        <authorList>
            <person name="Chang Y."/>
            <person name="Wang S."/>
            <person name="Sekimoto S."/>
            <person name="Aerts A.L."/>
            <person name="Choi C."/>
            <person name="Clum A."/>
            <person name="LaButti K.M."/>
            <person name="Lindquist E.A."/>
            <person name="Yee Ngan C."/>
            <person name="Ohm R.A."/>
            <person name="Salamov A.A."/>
            <person name="Grigoriev I.V."/>
            <person name="Spatafora J.W."/>
            <person name="Berbee M.L."/>
        </authorList>
    </citation>
    <scope>NUCLEOTIDE SEQUENCE [LARGE SCALE GENOMIC DNA]</scope>
    <source>
        <strain evidence="8 9">NRRL 28638</strain>
    </source>
</reference>
<evidence type="ECO:0000256" key="1">
    <source>
        <dbReference type="ARBA" id="ARBA00004273"/>
    </source>
</evidence>
<dbReference type="EMBL" id="KQ964993">
    <property type="protein sequence ID" value="KXN65076.1"/>
    <property type="molecule type" value="Genomic_DNA"/>
</dbReference>
<keyword evidence="5" id="KW-0496">Mitochondrion</keyword>
<dbReference type="GO" id="GO:0005743">
    <property type="term" value="C:mitochondrial inner membrane"/>
    <property type="evidence" value="ECO:0007669"/>
    <property type="project" value="UniProtKB-SubCell"/>
</dbReference>
<evidence type="ECO:0008006" key="10">
    <source>
        <dbReference type="Google" id="ProtNLM"/>
    </source>
</evidence>
<evidence type="ECO:0000256" key="6">
    <source>
        <dbReference type="ARBA" id="ARBA00023136"/>
    </source>
</evidence>
<keyword evidence="4 7" id="KW-1133">Transmembrane helix</keyword>
<dbReference type="GO" id="GO:0006123">
    <property type="term" value="P:mitochondrial electron transport, cytochrome c to oxygen"/>
    <property type="evidence" value="ECO:0007669"/>
    <property type="project" value="TreeGrafter"/>
</dbReference>
<evidence type="ECO:0000256" key="3">
    <source>
        <dbReference type="ARBA" id="ARBA00022792"/>
    </source>
</evidence>
<accession>A0A137NQM9</accession>
<dbReference type="CDD" id="cd22888">
    <property type="entry name" value="CcO_VIIa_fungal"/>
    <property type="match status" value="1"/>
</dbReference>
<protein>
    <recommendedName>
        <fullName evidence="10">Cytochrome c oxidase polypeptide VIIA</fullName>
    </recommendedName>
</protein>
<evidence type="ECO:0000256" key="5">
    <source>
        <dbReference type="ARBA" id="ARBA00023128"/>
    </source>
</evidence>